<accession>A0A1H0WM77</accession>
<protein>
    <recommendedName>
        <fullName evidence="4">SseB protein N-terminal domain-containing protein</fullName>
    </recommendedName>
</protein>
<evidence type="ECO:0000256" key="1">
    <source>
        <dbReference type="SAM" id="MobiDB-lite"/>
    </source>
</evidence>
<evidence type="ECO:0000313" key="3">
    <source>
        <dbReference type="Proteomes" id="UP000199651"/>
    </source>
</evidence>
<feature type="region of interest" description="Disordered" evidence="1">
    <location>
        <begin position="51"/>
        <end position="73"/>
    </location>
</feature>
<dbReference type="STRING" id="504798.SAMN05421871_1215"/>
<name>A0A1H0WM77_9PSEU</name>
<dbReference type="InterPro" id="IPR047659">
    <property type="entry name" value="T7SS_assoc"/>
</dbReference>
<keyword evidence="3" id="KW-1185">Reference proteome</keyword>
<reference evidence="3" key="1">
    <citation type="submission" date="2016-10" db="EMBL/GenBank/DDBJ databases">
        <authorList>
            <person name="Varghese N."/>
            <person name="Submissions S."/>
        </authorList>
    </citation>
    <scope>NUCLEOTIDE SEQUENCE [LARGE SCALE GENOMIC DNA]</scope>
    <source>
        <strain evidence="3">IBRC-M 10655</strain>
    </source>
</reference>
<dbReference type="EMBL" id="FNJB01000024">
    <property type="protein sequence ID" value="SDP91737.1"/>
    <property type="molecule type" value="Genomic_DNA"/>
</dbReference>
<gene>
    <name evidence="2" type="ORF">SAMN05192558_1243</name>
</gene>
<evidence type="ECO:0008006" key="4">
    <source>
        <dbReference type="Google" id="ProtNLM"/>
    </source>
</evidence>
<dbReference type="NCBIfam" id="NF033532">
    <property type="entry name" value="lone7para_assoc"/>
    <property type="match status" value="1"/>
</dbReference>
<sequence length="217" mass="23666">MDTMTDAPEGAEADGPTQEWFLLTDSAWEPASEGESPPIEAVVGMWPVEEGGKLGKFQPNPDHVPSDEDSPTDPVDAVLRLVLQGRAEAEHIQLMLRDSLFDIAMNGDGRPLVTKSPDDIPCVVVATGEAHRRRYSAPDWKRIDLDELVVMLADGVDVLFNPGGVASVRLTGDFIRETMMMADERAAELYSDYQNSAGLRVVPWDGGEESSSEDVQP</sequence>
<dbReference type="AlphaFoldDB" id="A0A1H0WM77"/>
<dbReference type="Proteomes" id="UP000199651">
    <property type="component" value="Unassembled WGS sequence"/>
</dbReference>
<proteinExistence type="predicted"/>
<evidence type="ECO:0000313" key="2">
    <source>
        <dbReference type="EMBL" id="SDP91737.1"/>
    </source>
</evidence>
<organism evidence="2 3">
    <name type="scientific">Actinokineospora alba</name>
    <dbReference type="NCBI Taxonomy" id="504798"/>
    <lineage>
        <taxon>Bacteria</taxon>
        <taxon>Bacillati</taxon>
        <taxon>Actinomycetota</taxon>
        <taxon>Actinomycetes</taxon>
        <taxon>Pseudonocardiales</taxon>
        <taxon>Pseudonocardiaceae</taxon>
        <taxon>Actinokineospora</taxon>
    </lineage>
</organism>